<dbReference type="PANTHER" id="PTHR21485">
    <property type="entry name" value="HAD SUPERFAMILY MEMBERS CMAS AND KDSC"/>
    <property type="match status" value="1"/>
</dbReference>
<name>A0A1G2F582_9BACT</name>
<dbReference type="CDD" id="cd02513">
    <property type="entry name" value="CMP-NeuAc_Synthase"/>
    <property type="match status" value="1"/>
</dbReference>
<dbReference type="Gene3D" id="3.90.550.10">
    <property type="entry name" value="Spore Coat Polysaccharide Biosynthesis Protein SpsA, Chain A"/>
    <property type="match status" value="1"/>
</dbReference>
<dbReference type="SUPFAM" id="SSF53448">
    <property type="entry name" value="Nucleotide-diphospho-sugar transferases"/>
    <property type="match status" value="1"/>
</dbReference>
<comment type="caution">
    <text evidence="1">The sequence shown here is derived from an EMBL/GenBank/DDBJ whole genome shotgun (WGS) entry which is preliminary data.</text>
</comment>
<dbReference type="InterPro" id="IPR029044">
    <property type="entry name" value="Nucleotide-diphossugar_trans"/>
</dbReference>
<proteinExistence type="predicted"/>
<evidence type="ECO:0000313" key="1">
    <source>
        <dbReference type="EMBL" id="OGZ33226.1"/>
    </source>
</evidence>
<accession>A0A1G2F582</accession>
<sequence>MYKNKKILVIIPARGGSKGIKNKNITNVCNKPLVAYTIGPALRIKKDRLVDEVIVSTDSRKIADIAQRLGAHVPFLRPKKISGDKAKPIDFVVHAINHFEKKGIFYDCVVILQPTSPLRKYKDIKEAIKLYLKNKNESLISAYCEDEIDETELYHKEKNFGIPLSFNHNKGIRRQELKNIFVRDGTIYISSVKHIKKCHRIISNTPLLFEISKNRALDIDTQKDLKTLRKTLCE</sequence>
<dbReference type="STRING" id="1801990.A2V69_01490"/>
<reference evidence="1 2" key="1">
    <citation type="journal article" date="2016" name="Nat. Commun.">
        <title>Thousands of microbial genomes shed light on interconnected biogeochemical processes in an aquifer system.</title>
        <authorList>
            <person name="Anantharaman K."/>
            <person name="Brown C.T."/>
            <person name="Hug L.A."/>
            <person name="Sharon I."/>
            <person name="Castelle C.J."/>
            <person name="Probst A.J."/>
            <person name="Thomas B.C."/>
            <person name="Singh A."/>
            <person name="Wilkins M.J."/>
            <person name="Karaoz U."/>
            <person name="Brodie E.L."/>
            <person name="Williams K.H."/>
            <person name="Hubbard S.S."/>
            <person name="Banfield J.F."/>
        </authorList>
    </citation>
    <scope>NUCLEOTIDE SEQUENCE [LARGE SCALE GENOMIC DNA]</scope>
</reference>
<evidence type="ECO:0000313" key="2">
    <source>
        <dbReference type="Proteomes" id="UP000177810"/>
    </source>
</evidence>
<organism evidence="1 2">
    <name type="scientific">Candidatus Portnoybacteria bacterium RBG_13_40_8</name>
    <dbReference type="NCBI Taxonomy" id="1801990"/>
    <lineage>
        <taxon>Bacteria</taxon>
        <taxon>Candidatus Portnoyibacteriota</taxon>
    </lineage>
</organism>
<evidence type="ECO:0008006" key="3">
    <source>
        <dbReference type="Google" id="ProtNLM"/>
    </source>
</evidence>
<dbReference type="PANTHER" id="PTHR21485:SF6">
    <property type="entry name" value="N-ACYLNEURAMINATE CYTIDYLYLTRANSFERASE-RELATED"/>
    <property type="match status" value="1"/>
</dbReference>
<gene>
    <name evidence="1" type="ORF">A2V69_01490</name>
</gene>
<dbReference type="Pfam" id="PF02348">
    <property type="entry name" value="CTP_transf_3"/>
    <property type="match status" value="1"/>
</dbReference>
<protein>
    <recommendedName>
        <fullName evidence="3">Acylneuraminate cytidylyltransferase</fullName>
    </recommendedName>
</protein>
<dbReference type="Proteomes" id="UP000177810">
    <property type="component" value="Unassembled WGS sequence"/>
</dbReference>
<dbReference type="InterPro" id="IPR003329">
    <property type="entry name" value="Cytidylyl_trans"/>
</dbReference>
<dbReference type="AlphaFoldDB" id="A0A1G2F582"/>
<dbReference type="InterPro" id="IPR050793">
    <property type="entry name" value="CMP-NeuNAc_synthase"/>
</dbReference>
<dbReference type="GO" id="GO:0008781">
    <property type="term" value="F:N-acylneuraminate cytidylyltransferase activity"/>
    <property type="evidence" value="ECO:0007669"/>
    <property type="project" value="TreeGrafter"/>
</dbReference>
<dbReference type="EMBL" id="MHMT01000003">
    <property type="protein sequence ID" value="OGZ33226.1"/>
    <property type="molecule type" value="Genomic_DNA"/>
</dbReference>